<accession>A0A401ZRL3</accession>
<organism evidence="1 2">
    <name type="scientific">Dictyobacter aurantiacus</name>
    <dbReference type="NCBI Taxonomy" id="1936993"/>
    <lineage>
        <taxon>Bacteria</taxon>
        <taxon>Bacillati</taxon>
        <taxon>Chloroflexota</taxon>
        <taxon>Ktedonobacteria</taxon>
        <taxon>Ktedonobacterales</taxon>
        <taxon>Dictyobacteraceae</taxon>
        <taxon>Dictyobacter</taxon>
    </lineage>
</organism>
<reference evidence="2" key="1">
    <citation type="submission" date="2018-12" db="EMBL/GenBank/DDBJ databases">
        <title>Tengunoibacter tsumagoiensis gen. nov., sp. nov., Dictyobacter kobayashii sp. nov., D. alpinus sp. nov., and D. joshuensis sp. nov. and description of Dictyobacteraceae fam. nov. within the order Ktedonobacterales isolated from Tengu-no-mugimeshi.</title>
        <authorList>
            <person name="Wang C.M."/>
            <person name="Zheng Y."/>
            <person name="Sakai Y."/>
            <person name="Toyoda A."/>
            <person name="Minakuchi Y."/>
            <person name="Abe K."/>
            <person name="Yokota A."/>
            <person name="Yabe S."/>
        </authorList>
    </citation>
    <scope>NUCLEOTIDE SEQUENCE [LARGE SCALE GENOMIC DNA]</scope>
    <source>
        <strain evidence="2">S-27</strain>
    </source>
</reference>
<comment type="caution">
    <text evidence="1">The sequence shown here is derived from an EMBL/GenBank/DDBJ whole genome shotgun (WGS) entry which is preliminary data.</text>
</comment>
<keyword evidence="2" id="KW-1185">Reference proteome</keyword>
<proteinExistence type="predicted"/>
<evidence type="ECO:0000313" key="2">
    <source>
        <dbReference type="Proteomes" id="UP000287224"/>
    </source>
</evidence>
<evidence type="ECO:0000313" key="1">
    <source>
        <dbReference type="EMBL" id="GCE09519.1"/>
    </source>
</evidence>
<name>A0A401ZRL3_9CHLR</name>
<dbReference type="Proteomes" id="UP000287224">
    <property type="component" value="Unassembled WGS sequence"/>
</dbReference>
<sequence length="160" mass="18067">MLVAVTINQYAFGMFYQAAVSIYYQAIPTESGLWPSALMEILLPLEAMTKLFVSGMLLQDNVYKTFKGSPIGYGLLHFTHQIKLLWLVVMMIKKCVFGMFYQAAVSIYYQVIPTESGLWPSALMEILLPLEARIKLFAFGTYHPSIVSIYYQAIPTESGL</sequence>
<dbReference type="EMBL" id="BIFQ01000002">
    <property type="protein sequence ID" value="GCE09519.1"/>
    <property type="molecule type" value="Genomic_DNA"/>
</dbReference>
<dbReference type="AlphaFoldDB" id="A0A401ZRL3"/>
<gene>
    <name evidence="1" type="ORF">KDAU_68480</name>
</gene>
<protein>
    <submittedName>
        <fullName evidence="1">Uncharacterized protein</fullName>
    </submittedName>
</protein>